<dbReference type="PROSITE" id="PS50818">
    <property type="entry name" value="INTEIN_C_TER"/>
    <property type="match status" value="1"/>
</dbReference>
<dbReference type="SUPFAM" id="SSF51294">
    <property type="entry name" value="Hedgehog/intein (Hint) domain"/>
    <property type="match status" value="1"/>
</dbReference>
<name>A0A1V4GWY9_MORLA</name>
<dbReference type="InterPro" id="IPR036844">
    <property type="entry name" value="Hint_dom_sf"/>
</dbReference>
<gene>
    <name evidence="1" type="ORF">B5J94_06280</name>
</gene>
<dbReference type="NCBIfam" id="TIGR01443">
    <property type="entry name" value="intein_Cterm"/>
    <property type="match status" value="1"/>
</dbReference>
<organism evidence="1 2">
    <name type="scientific">Moraxella lacunata</name>
    <dbReference type="NCBI Taxonomy" id="477"/>
    <lineage>
        <taxon>Bacteria</taxon>
        <taxon>Pseudomonadati</taxon>
        <taxon>Pseudomonadota</taxon>
        <taxon>Gammaproteobacteria</taxon>
        <taxon>Moraxellales</taxon>
        <taxon>Moraxellaceae</taxon>
        <taxon>Moraxella</taxon>
    </lineage>
</organism>
<dbReference type="EMBL" id="MXAN01000041">
    <property type="protein sequence ID" value="OPH36950.1"/>
    <property type="molecule type" value="Genomic_DNA"/>
</dbReference>
<sequence length="59" mass="6663">MATPYYNRDGFTGTMVKGIAYPAYTTTVYNIEVEDYHTYFAGRTGILVHNTNCGKTKMD</sequence>
<dbReference type="Proteomes" id="UP000191025">
    <property type="component" value="Unassembled WGS sequence"/>
</dbReference>
<evidence type="ECO:0000313" key="1">
    <source>
        <dbReference type="EMBL" id="OPH36950.1"/>
    </source>
</evidence>
<protein>
    <submittedName>
        <fullName evidence="1">Uncharacterized protein</fullName>
    </submittedName>
</protein>
<evidence type="ECO:0000313" key="2">
    <source>
        <dbReference type="Proteomes" id="UP000191025"/>
    </source>
</evidence>
<reference evidence="2" key="1">
    <citation type="submission" date="2017-03" db="EMBL/GenBank/DDBJ databases">
        <title>Draft genome sequence of Moraxella equi CCUG 4950T type strain.</title>
        <authorList>
            <person name="Salva-Serra F."/>
            <person name="Engstrom-Jakobsson H."/>
            <person name="Thorell K."/>
            <person name="Jaen-Luchoro D."/>
            <person name="Gonzales-Siles L."/>
            <person name="Karlsson R."/>
            <person name="Yazdan S."/>
            <person name="Boulund F."/>
            <person name="Johnning A."/>
            <person name="Engstrand L."/>
            <person name="Kristiansson E."/>
            <person name="Moore E."/>
        </authorList>
    </citation>
    <scope>NUCLEOTIDE SEQUENCE [LARGE SCALE GENOMIC DNA]</scope>
    <source>
        <strain evidence="2">CCUG 4441</strain>
    </source>
</reference>
<dbReference type="AlphaFoldDB" id="A0A1V4GWY9"/>
<dbReference type="InterPro" id="IPR030934">
    <property type="entry name" value="Intein_C"/>
</dbReference>
<accession>A0A1V4GWY9</accession>
<proteinExistence type="predicted"/>
<comment type="caution">
    <text evidence="1">The sequence shown here is derived from an EMBL/GenBank/DDBJ whole genome shotgun (WGS) entry which is preliminary data.</text>
</comment>
<dbReference type="Gene3D" id="2.170.16.10">
    <property type="entry name" value="Hedgehog/Intein (Hint) domain"/>
    <property type="match status" value="1"/>
</dbReference>